<accession>A0AAE1B985</accession>
<feature type="domain" description="Phosphatidylinositol N-acetylglucosaminyltransferase subunit H conserved" evidence="4">
    <location>
        <begin position="75"/>
        <end position="136"/>
    </location>
</feature>
<evidence type="ECO:0000256" key="1">
    <source>
        <dbReference type="ARBA" id="ARBA00004687"/>
    </source>
</evidence>
<proteinExistence type="inferred from homology"/>
<organism evidence="5 6">
    <name type="scientific">Elysia crispata</name>
    <name type="common">lettuce slug</name>
    <dbReference type="NCBI Taxonomy" id="231223"/>
    <lineage>
        <taxon>Eukaryota</taxon>
        <taxon>Metazoa</taxon>
        <taxon>Spiralia</taxon>
        <taxon>Lophotrochozoa</taxon>
        <taxon>Mollusca</taxon>
        <taxon>Gastropoda</taxon>
        <taxon>Heterobranchia</taxon>
        <taxon>Euthyneura</taxon>
        <taxon>Panpulmonata</taxon>
        <taxon>Sacoglossa</taxon>
        <taxon>Placobranchoidea</taxon>
        <taxon>Plakobranchidae</taxon>
        <taxon>Elysia</taxon>
    </lineage>
</organism>
<dbReference type="Proteomes" id="UP001283361">
    <property type="component" value="Unassembled WGS sequence"/>
</dbReference>
<comment type="similarity">
    <text evidence="2">Belongs to the PIGH family.</text>
</comment>
<name>A0AAE1B985_9GAST</name>
<reference evidence="5" key="1">
    <citation type="journal article" date="2023" name="G3 (Bethesda)">
        <title>A reference genome for the long-term kleptoplast-retaining sea slug Elysia crispata morphotype clarki.</title>
        <authorList>
            <person name="Eastman K.E."/>
            <person name="Pendleton A.L."/>
            <person name="Shaikh M.A."/>
            <person name="Suttiyut T."/>
            <person name="Ogas R."/>
            <person name="Tomko P."/>
            <person name="Gavelis G."/>
            <person name="Widhalm J.R."/>
            <person name="Wisecaver J.H."/>
        </authorList>
    </citation>
    <scope>NUCLEOTIDE SEQUENCE</scope>
    <source>
        <strain evidence="5">ECLA1</strain>
    </source>
</reference>
<comment type="pathway">
    <text evidence="1">Glycolipid biosynthesis; glycosylphosphatidylinositol-anchor biosynthesis.</text>
</comment>
<evidence type="ECO:0000256" key="3">
    <source>
        <dbReference type="SAM" id="Phobius"/>
    </source>
</evidence>
<dbReference type="GO" id="GO:0000506">
    <property type="term" value="C:glycosylphosphatidylinositol-N-acetylglucosaminyltransferase (GPI-GnT) complex"/>
    <property type="evidence" value="ECO:0007669"/>
    <property type="project" value="InterPro"/>
</dbReference>
<dbReference type="InterPro" id="IPR019328">
    <property type="entry name" value="PIGH-H_dom"/>
</dbReference>
<keyword evidence="3" id="KW-0812">Transmembrane</keyword>
<dbReference type="InterPro" id="IPR044215">
    <property type="entry name" value="PIG-H"/>
</dbReference>
<gene>
    <name evidence="5" type="ORF">RRG08_050020</name>
</gene>
<dbReference type="GO" id="GO:0006506">
    <property type="term" value="P:GPI anchor biosynthetic process"/>
    <property type="evidence" value="ECO:0007669"/>
    <property type="project" value="InterPro"/>
</dbReference>
<keyword evidence="6" id="KW-1185">Reference proteome</keyword>
<evidence type="ECO:0000313" key="6">
    <source>
        <dbReference type="Proteomes" id="UP001283361"/>
    </source>
</evidence>
<dbReference type="AlphaFoldDB" id="A0AAE1B985"/>
<keyword evidence="3" id="KW-0472">Membrane</keyword>
<protein>
    <recommendedName>
        <fullName evidence="4">Phosphatidylinositol N-acetylglucosaminyltransferase subunit H conserved domain-containing protein</fullName>
    </recommendedName>
</protein>
<dbReference type="PANTHER" id="PTHR15231">
    <property type="entry name" value="PHOSPHATIDYLINOSITOL N-ACETYLGLUCOSAMINYLTRANSFERASE SUBUNIT H"/>
    <property type="match status" value="1"/>
</dbReference>
<dbReference type="EMBL" id="JAWDGP010000265">
    <property type="protein sequence ID" value="KAK3802134.1"/>
    <property type="molecule type" value="Genomic_DNA"/>
</dbReference>
<evidence type="ECO:0000259" key="4">
    <source>
        <dbReference type="Pfam" id="PF10181"/>
    </source>
</evidence>
<keyword evidence="3" id="KW-1133">Transmembrane helix</keyword>
<evidence type="ECO:0000313" key="5">
    <source>
        <dbReference type="EMBL" id="KAK3802134.1"/>
    </source>
</evidence>
<feature type="transmembrane region" description="Helical" evidence="3">
    <location>
        <begin position="52"/>
        <end position="69"/>
    </location>
</feature>
<dbReference type="Pfam" id="PF10181">
    <property type="entry name" value="PIG-H"/>
    <property type="match status" value="1"/>
</dbReference>
<feature type="transmembrane region" description="Helical" evidence="3">
    <location>
        <begin position="25"/>
        <end position="46"/>
    </location>
</feature>
<comment type="caution">
    <text evidence="5">The sequence shown here is derived from an EMBL/GenBank/DDBJ whole genome shotgun (WGS) entry which is preliminary data.</text>
</comment>
<evidence type="ECO:0000256" key="2">
    <source>
        <dbReference type="ARBA" id="ARBA00009610"/>
    </source>
</evidence>
<dbReference type="PANTHER" id="PTHR15231:SF1">
    <property type="entry name" value="PHOSPHATIDYLINOSITOL N-ACETYLGLUCOSAMINYLTRANSFERASE SUBUNIT H"/>
    <property type="match status" value="1"/>
</dbReference>
<sequence length="169" mass="19129">MSMIHLDAGKLGSEFTNVQPPIKSVPLLVILFFASSIIAFSFGMHLIDQRTLYWICLSLVVIIISRLYCKVYSESVLILPSLGLQVETHYYLGHVKTHFIDISHIEDIIINEAVTMHSILCYLVVLLSDTENGEVKGLYPLFSHSWPPLSSLKDVYRAVQAKLIKPNQR</sequence>